<evidence type="ECO:0000313" key="3">
    <source>
        <dbReference type="Proteomes" id="UP001597110"/>
    </source>
</evidence>
<evidence type="ECO:0000313" key="2">
    <source>
        <dbReference type="EMBL" id="MFD0724920.1"/>
    </source>
</evidence>
<evidence type="ECO:0000256" key="1">
    <source>
        <dbReference type="SAM" id="MobiDB-lite"/>
    </source>
</evidence>
<organism evidence="2 3">
    <name type="scientific">Lysobacter brunescens</name>
    <dbReference type="NCBI Taxonomy" id="262323"/>
    <lineage>
        <taxon>Bacteria</taxon>
        <taxon>Pseudomonadati</taxon>
        <taxon>Pseudomonadota</taxon>
        <taxon>Gammaproteobacteria</taxon>
        <taxon>Lysobacterales</taxon>
        <taxon>Lysobacteraceae</taxon>
        <taxon>Lysobacter</taxon>
    </lineage>
</organism>
<name>A0ABW2YCJ5_9GAMM</name>
<comment type="caution">
    <text evidence="2">The sequence shown here is derived from an EMBL/GenBank/DDBJ whole genome shotgun (WGS) entry which is preliminary data.</text>
</comment>
<keyword evidence="3" id="KW-1185">Reference proteome</keyword>
<accession>A0ABW2YCJ5</accession>
<dbReference type="Proteomes" id="UP001597110">
    <property type="component" value="Unassembled WGS sequence"/>
</dbReference>
<dbReference type="EMBL" id="JBHTIF010000001">
    <property type="protein sequence ID" value="MFD0724920.1"/>
    <property type="molecule type" value="Genomic_DNA"/>
</dbReference>
<gene>
    <name evidence="2" type="ORF">ACFQ0E_04825</name>
</gene>
<sequence length="543" mass="59711">MGRSAAGNGSAKRHRSRAGQAFRQCKQKGRSDRQAAARGDVQRRMQHVLMPSFQASLVRMYLLRPHLLPDPQRPCFYDGPEQADARLPFQCAACGAEREVPLQHEVGRGIREFDALKYVWSSQLPHWFGCSEEAGRIVAPDSEKAWFAAVQCTTCRREHVLCFSIHEFQPARMIGTLHGAALVVPGDCIPAPLLALPGGDGAWGLRFPNGDLCSYESRVDGVAEALRDLRVFMLDAHGLHWDGGHRSPSDLHAESHSLAPGSREHARWLHMALPLGACVIEHSERYRTRHELALTLRPFDPLPLHLAETIGQGVAADGGEFALTIEALRNDPVQRSEVSAAGCDWVLAVLDAHADDEVALQRLVEAALARGTQPQSAPQDVRAGADSDRADVDGEPDAPRQGWWAAAGEPPLYYLTTAATPEALAEDIATVVDEMRGQRGRDRVQHADSLCFMSNGTQGKLHVAWYDPDTEQVAGDWRYTVMLRHLDDDMDADDIESFAYDASVIWALAESDARQESGAAAPPTVYFLREFGSEPSPLFVEED</sequence>
<reference evidence="3" key="1">
    <citation type="journal article" date="2019" name="Int. J. Syst. Evol. Microbiol.">
        <title>The Global Catalogue of Microorganisms (GCM) 10K type strain sequencing project: providing services to taxonomists for standard genome sequencing and annotation.</title>
        <authorList>
            <consortium name="The Broad Institute Genomics Platform"/>
            <consortium name="The Broad Institute Genome Sequencing Center for Infectious Disease"/>
            <person name="Wu L."/>
            <person name="Ma J."/>
        </authorList>
    </citation>
    <scope>NUCLEOTIDE SEQUENCE [LARGE SCALE GENOMIC DNA]</scope>
    <source>
        <strain evidence="3">CCUG 55585</strain>
    </source>
</reference>
<proteinExistence type="predicted"/>
<dbReference type="RefSeq" id="WP_386822549.1">
    <property type="nucleotide sequence ID" value="NZ_JBHTIF010000001.1"/>
</dbReference>
<feature type="compositionally biased region" description="Basic and acidic residues" evidence="1">
    <location>
        <begin position="29"/>
        <end position="40"/>
    </location>
</feature>
<feature type="region of interest" description="Disordered" evidence="1">
    <location>
        <begin position="1"/>
        <end position="40"/>
    </location>
</feature>
<protein>
    <submittedName>
        <fullName evidence="2">Uncharacterized protein</fullName>
    </submittedName>
</protein>
<feature type="compositionally biased region" description="Basic and acidic residues" evidence="1">
    <location>
        <begin position="383"/>
        <end position="392"/>
    </location>
</feature>
<feature type="region of interest" description="Disordered" evidence="1">
    <location>
        <begin position="369"/>
        <end position="402"/>
    </location>
</feature>